<evidence type="ECO:0000256" key="1">
    <source>
        <dbReference type="SAM" id="Phobius"/>
    </source>
</evidence>
<dbReference type="AlphaFoldDB" id="A0AAN9ANK7"/>
<keyword evidence="1" id="KW-0812">Transmembrane</keyword>
<reference evidence="2 3" key="1">
    <citation type="submission" date="2024-02" db="EMBL/GenBank/DDBJ databases">
        <title>Chromosome-scale genome assembly of the rough periwinkle Littorina saxatilis.</title>
        <authorList>
            <person name="De Jode A."/>
            <person name="Faria R."/>
            <person name="Formenti G."/>
            <person name="Sims Y."/>
            <person name="Smith T.P."/>
            <person name="Tracey A."/>
            <person name="Wood J.M.D."/>
            <person name="Zagrodzka Z.B."/>
            <person name="Johannesson K."/>
            <person name="Butlin R.K."/>
            <person name="Leder E.H."/>
        </authorList>
    </citation>
    <scope>NUCLEOTIDE SEQUENCE [LARGE SCALE GENOMIC DNA]</scope>
    <source>
        <strain evidence="2">Snail1</strain>
        <tissue evidence="2">Muscle</tissue>
    </source>
</reference>
<evidence type="ECO:0000313" key="2">
    <source>
        <dbReference type="EMBL" id="KAK7090195.1"/>
    </source>
</evidence>
<keyword evidence="1" id="KW-1133">Transmembrane helix</keyword>
<proteinExistence type="predicted"/>
<accession>A0AAN9ANK7</accession>
<sequence length="144" mass="16892">MMRVTATISTCAFHCFMEKNRLYKANFNTTWGSEKVVCMFHHKCSMMHLHDYLHLFFPGCVFVCQCVVFVESVYLYNRYPHQDKYTLIGFHFKLRGHHLCLTRSGKHESRRSEAKEDLIRLGFKGTSVSNNNLEDSNGSLSMFY</sequence>
<evidence type="ECO:0000313" key="3">
    <source>
        <dbReference type="Proteomes" id="UP001374579"/>
    </source>
</evidence>
<keyword evidence="1" id="KW-0472">Membrane</keyword>
<dbReference type="EMBL" id="JBAMIC010000024">
    <property type="protein sequence ID" value="KAK7090195.1"/>
    <property type="molecule type" value="Genomic_DNA"/>
</dbReference>
<organism evidence="2 3">
    <name type="scientific">Littorina saxatilis</name>
    <dbReference type="NCBI Taxonomy" id="31220"/>
    <lineage>
        <taxon>Eukaryota</taxon>
        <taxon>Metazoa</taxon>
        <taxon>Spiralia</taxon>
        <taxon>Lophotrochozoa</taxon>
        <taxon>Mollusca</taxon>
        <taxon>Gastropoda</taxon>
        <taxon>Caenogastropoda</taxon>
        <taxon>Littorinimorpha</taxon>
        <taxon>Littorinoidea</taxon>
        <taxon>Littorinidae</taxon>
        <taxon>Littorina</taxon>
    </lineage>
</organism>
<protein>
    <submittedName>
        <fullName evidence="2">Uncharacterized protein</fullName>
    </submittedName>
</protein>
<dbReference type="Proteomes" id="UP001374579">
    <property type="component" value="Unassembled WGS sequence"/>
</dbReference>
<comment type="caution">
    <text evidence="2">The sequence shown here is derived from an EMBL/GenBank/DDBJ whole genome shotgun (WGS) entry which is preliminary data.</text>
</comment>
<gene>
    <name evidence="2" type="ORF">V1264_010028</name>
</gene>
<name>A0AAN9ANK7_9CAEN</name>
<keyword evidence="3" id="KW-1185">Reference proteome</keyword>
<feature type="transmembrane region" description="Helical" evidence="1">
    <location>
        <begin position="55"/>
        <end position="76"/>
    </location>
</feature>